<protein>
    <submittedName>
        <fullName evidence="7">Membrane protein</fullName>
    </submittedName>
</protein>
<name>A0ABQ2NRS9_9FLAO</name>
<comment type="subcellular location">
    <subcellularLocation>
        <location evidence="1">Cell membrane</location>
        <topology evidence="1">Multi-pass membrane protein</topology>
    </subcellularLocation>
</comment>
<proteinExistence type="predicted"/>
<evidence type="ECO:0000256" key="6">
    <source>
        <dbReference type="SAM" id="Phobius"/>
    </source>
</evidence>
<feature type="transmembrane region" description="Helical" evidence="6">
    <location>
        <begin position="131"/>
        <end position="149"/>
    </location>
</feature>
<dbReference type="PANTHER" id="PTHR39087">
    <property type="entry name" value="UPF0104 MEMBRANE PROTEIN MJ1595"/>
    <property type="match status" value="1"/>
</dbReference>
<keyword evidence="8" id="KW-1185">Reference proteome</keyword>
<evidence type="ECO:0000256" key="2">
    <source>
        <dbReference type="ARBA" id="ARBA00022475"/>
    </source>
</evidence>
<feature type="transmembrane region" description="Helical" evidence="6">
    <location>
        <begin position="189"/>
        <end position="211"/>
    </location>
</feature>
<dbReference type="Proteomes" id="UP000620064">
    <property type="component" value="Unassembled WGS sequence"/>
</dbReference>
<organism evidence="7 8">
    <name type="scientific">Cloacibacterium rupense</name>
    <dbReference type="NCBI Taxonomy" id="517423"/>
    <lineage>
        <taxon>Bacteria</taxon>
        <taxon>Pseudomonadati</taxon>
        <taxon>Bacteroidota</taxon>
        <taxon>Flavobacteriia</taxon>
        <taxon>Flavobacteriales</taxon>
        <taxon>Weeksellaceae</taxon>
    </lineage>
</organism>
<evidence type="ECO:0000256" key="4">
    <source>
        <dbReference type="ARBA" id="ARBA00022989"/>
    </source>
</evidence>
<reference evidence="8" key="1">
    <citation type="journal article" date="2019" name="Int. J. Syst. Evol. Microbiol.">
        <title>The Global Catalogue of Microorganisms (GCM) 10K type strain sequencing project: providing services to taxonomists for standard genome sequencing and annotation.</title>
        <authorList>
            <consortium name="The Broad Institute Genomics Platform"/>
            <consortium name="The Broad Institute Genome Sequencing Center for Infectious Disease"/>
            <person name="Wu L."/>
            <person name="Ma J."/>
        </authorList>
    </citation>
    <scope>NUCLEOTIDE SEQUENCE [LARGE SCALE GENOMIC DNA]</scope>
    <source>
        <strain evidence="8">CGMCC 1.7656</strain>
    </source>
</reference>
<evidence type="ECO:0000313" key="7">
    <source>
        <dbReference type="EMBL" id="GGP05431.1"/>
    </source>
</evidence>
<keyword evidence="3 6" id="KW-0812">Transmembrane</keyword>
<dbReference type="EMBL" id="BMLV01000005">
    <property type="protein sequence ID" value="GGP05431.1"/>
    <property type="molecule type" value="Genomic_DNA"/>
</dbReference>
<feature type="transmembrane region" description="Helical" evidence="6">
    <location>
        <begin position="321"/>
        <end position="347"/>
    </location>
</feature>
<evidence type="ECO:0000256" key="1">
    <source>
        <dbReference type="ARBA" id="ARBA00004651"/>
    </source>
</evidence>
<sequence length="362" mass="41035">MENQKKSFSLKNLLTILISLVFAALFMWLAFRGLDFENIKISLAKANYLWVLAAMVFGLLAYWFRAIRWNLLLEPMGYQISNSNSLWTISFGYLMNLTIPRSGELARSTALYGVEKVPVDKSFGTIILERVVDLVCMLGFLALTLVFKYKAILSFYDFVTNQKDKKEKFIPNFFEKFMMKLGVQDFDAFYFYLKISFVVVAFLAVIGLFIYKREKLIEFAKGIFHGLTSIFKLKQKVKFIVLSVAIWVSYYFAAYLVCFALPETSHFTFADGFFVIVVGTLGMMVPASGGIGAFHFAMKIGIGALFFSYGKTFEEGAAIGLSYAFISHTMQLVIMAVMGFISIPMLAKARNEVVKSNNFQNV</sequence>
<keyword evidence="5 6" id="KW-0472">Membrane</keyword>
<keyword evidence="2" id="KW-1003">Cell membrane</keyword>
<dbReference type="InterPro" id="IPR022791">
    <property type="entry name" value="L-PG_synthase/AglD"/>
</dbReference>
<keyword evidence="4 6" id="KW-1133">Transmembrane helix</keyword>
<gene>
    <name evidence="7" type="ORF">GCM10010992_21490</name>
</gene>
<dbReference type="Pfam" id="PF03706">
    <property type="entry name" value="LPG_synthase_TM"/>
    <property type="match status" value="1"/>
</dbReference>
<evidence type="ECO:0000313" key="8">
    <source>
        <dbReference type="Proteomes" id="UP000620064"/>
    </source>
</evidence>
<feature type="transmembrane region" description="Helical" evidence="6">
    <location>
        <begin position="46"/>
        <end position="64"/>
    </location>
</feature>
<feature type="transmembrane region" description="Helical" evidence="6">
    <location>
        <begin position="12"/>
        <end position="31"/>
    </location>
</feature>
<evidence type="ECO:0000256" key="3">
    <source>
        <dbReference type="ARBA" id="ARBA00022692"/>
    </source>
</evidence>
<dbReference type="NCBIfam" id="TIGR00374">
    <property type="entry name" value="flippase-like domain"/>
    <property type="match status" value="1"/>
</dbReference>
<dbReference type="PANTHER" id="PTHR39087:SF2">
    <property type="entry name" value="UPF0104 MEMBRANE PROTEIN MJ1595"/>
    <property type="match status" value="1"/>
</dbReference>
<accession>A0ABQ2NRS9</accession>
<feature type="transmembrane region" description="Helical" evidence="6">
    <location>
        <begin position="239"/>
        <end position="262"/>
    </location>
</feature>
<evidence type="ECO:0000256" key="5">
    <source>
        <dbReference type="ARBA" id="ARBA00023136"/>
    </source>
</evidence>
<comment type="caution">
    <text evidence="7">The sequence shown here is derived from an EMBL/GenBank/DDBJ whole genome shotgun (WGS) entry which is preliminary data.</text>
</comment>